<sequence>MVSPEITEEFLRPYTETEVTKRGFRQGDPLSSYLFLLCTESLCSLFRATDDRGTIPGVAVCRGDPRISHLLFADDTMVFCPATLNTVQSVRQVLNTYKLASGQEINLHKSSAVFSRNTPSNIQRSLDDVLNIRLENKHKVYLGLSGVAFRSKKALFAALKDRI</sequence>
<dbReference type="EMBL" id="JACGWN010000008">
    <property type="protein sequence ID" value="KAL0438637.1"/>
    <property type="molecule type" value="Genomic_DNA"/>
</dbReference>
<organism evidence="2">
    <name type="scientific">Sesamum latifolium</name>
    <dbReference type="NCBI Taxonomy" id="2727402"/>
    <lineage>
        <taxon>Eukaryota</taxon>
        <taxon>Viridiplantae</taxon>
        <taxon>Streptophyta</taxon>
        <taxon>Embryophyta</taxon>
        <taxon>Tracheophyta</taxon>
        <taxon>Spermatophyta</taxon>
        <taxon>Magnoliopsida</taxon>
        <taxon>eudicotyledons</taxon>
        <taxon>Gunneridae</taxon>
        <taxon>Pentapetalae</taxon>
        <taxon>asterids</taxon>
        <taxon>lamiids</taxon>
        <taxon>Lamiales</taxon>
        <taxon>Pedaliaceae</taxon>
        <taxon>Sesamum</taxon>
    </lineage>
</organism>
<evidence type="ECO:0000313" key="2">
    <source>
        <dbReference type="EMBL" id="KAL0438637.1"/>
    </source>
</evidence>
<evidence type="ECO:0000259" key="1">
    <source>
        <dbReference type="PROSITE" id="PS50878"/>
    </source>
</evidence>
<gene>
    <name evidence="2" type="ORF">Slati_2346700</name>
</gene>
<feature type="domain" description="Reverse transcriptase" evidence="1">
    <location>
        <begin position="1"/>
        <end position="146"/>
    </location>
</feature>
<dbReference type="AlphaFoldDB" id="A0AAW2WAL0"/>
<dbReference type="Pfam" id="PF00078">
    <property type="entry name" value="RVT_1"/>
    <property type="match status" value="1"/>
</dbReference>
<comment type="caution">
    <text evidence="2">The sequence shown here is derived from an EMBL/GenBank/DDBJ whole genome shotgun (WGS) entry which is preliminary data.</text>
</comment>
<name>A0AAW2WAL0_9LAMI</name>
<reference evidence="2" key="1">
    <citation type="submission" date="2020-06" db="EMBL/GenBank/DDBJ databases">
        <authorList>
            <person name="Li T."/>
            <person name="Hu X."/>
            <person name="Zhang T."/>
            <person name="Song X."/>
            <person name="Zhang H."/>
            <person name="Dai N."/>
            <person name="Sheng W."/>
            <person name="Hou X."/>
            <person name="Wei L."/>
        </authorList>
    </citation>
    <scope>NUCLEOTIDE SEQUENCE</scope>
    <source>
        <strain evidence="2">KEN1</strain>
        <tissue evidence="2">Leaf</tissue>
    </source>
</reference>
<protein>
    <submittedName>
        <fullName evidence="2">Mitochondrial protein</fullName>
    </submittedName>
</protein>
<dbReference type="PROSITE" id="PS50878">
    <property type="entry name" value="RT_POL"/>
    <property type="match status" value="1"/>
</dbReference>
<dbReference type="InterPro" id="IPR000477">
    <property type="entry name" value="RT_dom"/>
</dbReference>
<reference evidence="2" key="2">
    <citation type="journal article" date="2024" name="Plant">
        <title>Genomic evolution and insights into agronomic trait innovations of Sesamum species.</title>
        <authorList>
            <person name="Miao H."/>
            <person name="Wang L."/>
            <person name="Qu L."/>
            <person name="Liu H."/>
            <person name="Sun Y."/>
            <person name="Le M."/>
            <person name="Wang Q."/>
            <person name="Wei S."/>
            <person name="Zheng Y."/>
            <person name="Lin W."/>
            <person name="Duan Y."/>
            <person name="Cao H."/>
            <person name="Xiong S."/>
            <person name="Wang X."/>
            <person name="Wei L."/>
            <person name="Li C."/>
            <person name="Ma Q."/>
            <person name="Ju M."/>
            <person name="Zhao R."/>
            <person name="Li G."/>
            <person name="Mu C."/>
            <person name="Tian Q."/>
            <person name="Mei H."/>
            <person name="Zhang T."/>
            <person name="Gao T."/>
            <person name="Zhang H."/>
        </authorList>
    </citation>
    <scope>NUCLEOTIDE SEQUENCE</scope>
    <source>
        <strain evidence="2">KEN1</strain>
    </source>
</reference>
<proteinExistence type="predicted"/>
<accession>A0AAW2WAL0</accession>